<dbReference type="Gene3D" id="3.30.420.10">
    <property type="entry name" value="Ribonuclease H-like superfamily/Ribonuclease H"/>
    <property type="match status" value="1"/>
</dbReference>
<dbReference type="PROSITE" id="PS50158">
    <property type="entry name" value="ZF_CCHC"/>
    <property type="match status" value="1"/>
</dbReference>
<feature type="compositionally biased region" description="Basic residues" evidence="6">
    <location>
        <begin position="235"/>
        <end position="245"/>
    </location>
</feature>
<reference evidence="9" key="3">
    <citation type="submission" date="2000-02" db="EMBL/GenBank/DDBJ databases">
        <authorList>
            <person name="EU Arabidopsis sequencing project"/>
        </authorList>
    </citation>
    <scope>NUCLEOTIDE SEQUENCE</scope>
</reference>
<dbReference type="PROSITE" id="PS50994">
    <property type="entry name" value="INTEGRASE"/>
    <property type="match status" value="1"/>
</dbReference>
<keyword evidence="1" id="KW-0645">Protease</keyword>
<dbReference type="Pfam" id="PF25597">
    <property type="entry name" value="SH3_retrovirus"/>
    <property type="match status" value="1"/>
</dbReference>
<dbReference type="PIR" id="T47492">
    <property type="entry name" value="T47492"/>
</dbReference>
<feature type="region of interest" description="Disordered" evidence="6">
    <location>
        <begin position="260"/>
        <end position="284"/>
    </location>
</feature>
<evidence type="ECO:0000256" key="4">
    <source>
        <dbReference type="ARBA" id="ARBA00022801"/>
    </source>
</evidence>
<dbReference type="SUPFAM" id="SSF56672">
    <property type="entry name" value="DNA/RNA polymerases"/>
    <property type="match status" value="1"/>
</dbReference>
<dbReference type="Pfam" id="PF00665">
    <property type="entry name" value="rve"/>
    <property type="match status" value="1"/>
</dbReference>
<sequence length="1363" mass="155541">MSGARIEVEKFDGRGDYTMWKEKLLAHIDMLGLSAVLRESETPMGKERDSEKSDEDEKEEREKMEAFEEKKRKARSTIVLSVSDRVLRKIKKETSAAAMLEALDRLYMSKALPNRIYLKQKLYSFKMSENLSIEGNIDEFLHIVADLENLNVLVSDEDQAILLLMSLPKPFDQLKDTLKYSSGKTVLSLDEVAAAIYSRELEFGSVKKSIKGQAEGLYVKDKAENRGRSEQKDKGKGKRSKSKSKRGCWICGEDGHLKSTCPNKNKPQFKNQGSNKGESSGGKGNLVEGSVNFVESAGMFVSEALSSTDIHLEDEWIMDTGCIYHMTHKREWLEDFDEEAGGSVRMGNKSISRVKGVGTVRIVNDNGLTVTLQNVRYIPDMDRNLLSLGTFEKAGHKFESENGMLRIKSGNQVLLEGRRYDTLYILHGKPATDESLAVARANDDTVLWHRRLCHMSQKNMSLLIKKGFLDKKKVSMLDTCEDCIYGRAKKIGFNLAQHDTKKKLEYVHSDLWGAPTVPMSLGNCQYFISFIDDYTRKVWVYFLKTKDEAFEKFVSWISLVENQSGERVKTLRTDNGLEFCNRMFDGFCEEKGFQRHRTCAYTPQQNGVVERMNRTIMEKVRSMLCDSGLPKRFWAEATHTAVLLINKTPCSAINFEFPDKRWSGKAPIYSYLRRYGCVTFVHTDGGKLNLRAKKGVLIGYPSGVKGYKVWLIEEKKCVVSRNVSFQENAVYKDLMQRKEQVSCEEDDHAGSYIDLDLEADKDNSSGGEQSQAQVTPATRGAVTSTPPRYETDDIEETDVHQSPLSYHLVRDRERREIRAPRRFDDEDYYAEALYTTEDGDAVEPADYKEAVRDENWDKWRLAMNEEIESQLKNDTWTTVTRPEKQRIIGSRWIYKYKQGIPGVEEPRFKARLVAKGYAQREGVDYHEIFAPVVKHVSIRILLSIVAQENLELEQLDVKTAFLHGELKEKIYMMPPEGCESLFKENEVCLLNKSLYGLKQAPRQWNEKFNHYMTEIGFKRSDYDSCAYTKKLSDDSTMYLLFYVDDMLVAANNMQAIDALKKELSIKFEMKDLGAAKKILGIEIIIDREAGVLWLSQESYLNKVLKTFNMLESKPALTPLGAHLKMKSATEEKLSTEEEYMNSVPYSSAVGSIMYAMIGTRPDLAYPVGVVSRFMSQPAKEHWLGVKWVLRYIKGTVDTRLCYKRNSDFSICGYCDADYAADLDKRRSITGLVFTLGGNTISWKSGLQRVVAQSSTECEYMSLTEAVKEAIWLKGLLKDFGYEQKNVEIFCDSQSAIALSKNNVHHERTKHIDVKFHFIREIIADGKVEVSKISTEKNPADIFTKVLPVNKFQTALDFLRVKSE</sequence>
<evidence type="ECO:0000256" key="6">
    <source>
        <dbReference type="SAM" id="MobiDB-lite"/>
    </source>
</evidence>
<dbReference type="GO" id="GO:0006508">
    <property type="term" value="P:proteolysis"/>
    <property type="evidence" value="ECO:0007669"/>
    <property type="project" value="UniProtKB-KW"/>
</dbReference>
<dbReference type="GO" id="GO:0004190">
    <property type="term" value="F:aspartic-type endopeptidase activity"/>
    <property type="evidence" value="ECO:0007669"/>
    <property type="project" value="UniProtKB-KW"/>
</dbReference>
<dbReference type="InterPro" id="IPR012337">
    <property type="entry name" value="RNaseH-like_sf"/>
</dbReference>
<dbReference type="InterPro" id="IPR043502">
    <property type="entry name" value="DNA/RNA_pol_sf"/>
</dbReference>
<dbReference type="EMBL" id="AL138657">
    <property type="protein sequence ID" value="CAB75481.1"/>
    <property type="molecule type" value="Genomic_DNA"/>
</dbReference>
<dbReference type="SUPFAM" id="SSF57756">
    <property type="entry name" value="Retrovirus zinc finger-like domains"/>
    <property type="match status" value="1"/>
</dbReference>
<evidence type="ECO:0000256" key="2">
    <source>
        <dbReference type="ARBA" id="ARBA00022723"/>
    </source>
</evidence>
<dbReference type="InterPro" id="IPR039537">
    <property type="entry name" value="Retrotran_Ty1/copia-like"/>
</dbReference>
<dbReference type="GO" id="GO:0008270">
    <property type="term" value="F:zinc ion binding"/>
    <property type="evidence" value="ECO:0007669"/>
    <property type="project" value="UniProtKB-KW"/>
</dbReference>
<protein>
    <submittedName>
        <fullName evidence="9">Copia-like polyprotein</fullName>
    </submittedName>
</protein>
<keyword evidence="2" id="KW-0479">Metal-binding</keyword>
<dbReference type="GO" id="GO:0003676">
    <property type="term" value="F:nucleic acid binding"/>
    <property type="evidence" value="ECO:0007669"/>
    <property type="project" value="InterPro"/>
</dbReference>
<evidence type="ECO:0000313" key="9">
    <source>
        <dbReference type="EMBL" id="CAB75481.1"/>
    </source>
</evidence>
<dbReference type="PANTHER" id="PTHR42648">
    <property type="entry name" value="TRANSPOSASE, PUTATIVE-RELATED"/>
    <property type="match status" value="1"/>
</dbReference>
<dbReference type="InterPro" id="IPR054722">
    <property type="entry name" value="PolX-like_BBD"/>
</dbReference>
<dbReference type="SMART" id="SM00343">
    <property type="entry name" value="ZnF_C2HC"/>
    <property type="match status" value="1"/>
</dbReference>
<proteinExistence type="predicted"/>
<keyword evidence="5" id="KW-0863">Zinc-finger</keyword>
<dbReference type="InterPro" id="IPR001878">
    <property type="entry name" value="Znf_CCHC"/>
</dbReference>
<evidence type="ECO:0000256" key="5">
    <source>
        <dbReference type="PROSITE-ProRule" id="PRU00047"/>
    </source>
</evidence>
<feature type="region of interest" description="Disordered" evidence="6">
    <location>
        <begin position="221"/>
        <end position="245"/>
    </location>
</feature>
<feature type="domain" description="CCHC-type" evidence="7">
    <location>
        <begin position="248"/>
        <end position="263"/>
    </location>
</feature>
<dbReference type="Pfam" id="PF14223">
    <property type="entry name" value="Retrotran_gag_2"/>
    <property type="match status" value="1"/>
</dbReference>
<dbReference type="InterPro" id="IPR025724">
    <property type="entry name" value="GAG-pre-integrase_dom"/>
</dbReference>
<dbReference type="InterPro" id="IPR057670">
    <property type="entry name" value="SH3_retrovirus"/>
</dbReference>
<accession>Q9M1F5</accession>
<name>Q9M1F5_ARATH</name>
<evidence type="ECO:0000256" key="1">
    <source>
        <dbReference type="ARBA" id="ARBA00022670"/>
    </source>
</evidence>
<feature type="compositionally biased region" description="Polar residues" evidence="6">
    <location>
        <begin position="764"/>
        <end position="786"/>
    </location>
</feature>
<keyword evidence="5" id="KW-0862">Zinc</keyword>
<dbReference type="InterPro" id="IPR001584">
    <property type="entry name" value="Integrase_cat-core"/>
</dbReference>
<dbReference type="Pfam" id="PF22936">
    <property type="entry name" value="Pol_BBD"/>
    <property type="match status" value="1"/>
</dbReference>
<feature type="compositionally biased region" description="Basic and acidic residues" evidence="6">
    <location>
        <begin position="221"/>
        <end position="234"/>
    </location>
</feature>
<reference evidence="9" key="2">
    <citation type="submission" date="2000-02" db="EMBL/GenBank/DDBJ databases">
        <authorList>
            <person name="Jordan N."/>
            <person name="Bangert S."/>
            <person name="Wiedelmann R."/>
            <person name="Voss H."/>
            <person name="Unseld M."/>
            <person name="Mewes H.W."/>
            <person name="Lemcke K."/>
            <person name="Mayer K.F.X."/>
            <person name="Quetier F."/>
            <person name="Salanoubat M."/>
        </authorList>
    </citation>
    <scope>NUCLEOTIDE SEQUENCE</scope>
</reference>
<evidence type="ECO:0000256" key="3">
    <source>
        <dbReference type="ARBA" id="ARBA00022750"/>
    </source>
</evidence>
<feature type="region of interest" description="Disordered" evidence="6">
    <location>
        <begin position="758"/>
        <end position="790"/>
    </location>
</feature>
<dbReference type="InterPro" id="IPR013103">
    <property type="entry name" value="RVT_2"/>
</dbReference>
<dbReference type="CDD" id="cd09272">
    <property type="entry name" value="RNase_HI_RT_Ty1"/>
    <property type="match status" value="1"/>
</dbReference>
<reference key="1">
    <citation type="journal article" date="2000" name="Nature">
        <title>Sequence and analysis of chromosome 3 of the plant Arabidopsis thaliana.</title>
        <authorList>
            <consortium name="European Union Chromosome 3 Arabidopsis Sequencing Consortium"/>
            <consortium name="Institute for Genomic Research"/>
            <consortium name="Kazusa DNA Research Institute"/>
            <person name="Salanoubat M."/>
            <person name="Lemcke K."/>
            <person name="Rieger M."/>
            <person name="Ansorge W."/>
            <person name="Unseld M."/>
            <person name="Fartmann B."/>
            <person name="Valle G."/>
            <person name="Blocker H."/>
            <person name="Perez-Alonso M."/>
            <person name="Obermaier B."/>
            <person name="Delseny M."/>
            <person name="Boutry M."/>
            <person name="Grivell L.A."/>
            <person name="Mache R."/>
            <person name="Puigdomenech P."/>
            <person name="De Simone V."/>
            <person name="Choisne N."/>
            <person name="Artiguenave F."/>
            <person name="Robert C."/>
            <person name="Brottier P."/>
            <person name="Wincker P."/>
            <person name="Cattolico L."/>
            <person name="Weissenbach J."/>
            <person name="Saurin W."/>
            <person name="Quetier F."/>
            <person name="Schafer M."/>
            <person name="Muller-Auer S."/>
            <person name="Gabel C."/>
            <person name="Fuchs M."/>
            <person name="Benes V."/>
            <person name="Wurmbach E."/>
            <person name="Drzonek H."/>
            <person name="Erfle H."/>
            <person name="Jordan N."/>
            <person name="Bangert S."/>
            <person name="Wiedelmann R."/>
            <person name="Kranz H."/>
            <person name="Voss H."/>
            <person name="Holland R."/>
            <person name="Brandt P."/>
            <person name="Nyakatura G."/>
            <person name="Vezzi A."/>
            <person name="D'Angelo M."/>
            <person name="Pallavicini A."/>
            <person name="Toppo S."/>
            <person name="Simionati B."/>
            <person name="Conrad A."/>
            <person name="Hornischer K."/>
            <person name="Kauer G."/>
            <person name="Lohnert T.H."/>
            <person name="Nordsiek G."/>
            <person name="Reichelt J."/>
            <person name="Scharfe M."/>
            <person name="Schon O."/>
            <person name="Bargues M."/>
            <person name="Terol J."/>
            <person name="Climent J."/>
            <person name="Navarro P."/>
            <person name="Collado C."/>
            <person name="Perez-Perez A."/>
            <person name="Ottenwalder B."/>
            <person name="Duchemin D."/>
            <person name="Cooke R."/>
            <person name="Laudie M."/>
            <person name="Berger-Llauro C."/>
            <person name="Purnelle B."/>
            <person name="Masuy D."/>
            <person name="de Haan M."/>
            <person name="Maarse A.C."/>
            <person name="Alcaraz J.P."/>
            <person name="Cottet A."/>
            <person name="Casacuberta E."/>
            <person name="Monfort A."/>
            <person name="Argiriou A."/>
            <person name="flores M."/>
            <person name="Liguori R."/>
            <person name="Vitale D."/>
            <person name="Mannhaupt G."/>
            <person name="Haase D."/>
            <person name="Schoof H."/>
            <person name="Rudd S."/>
            <person name="Zaccaria P."/>
            <person name="Mewes H.W."/>
            <person name="Mayer K.F."/>
            <person name="Kaul S."/>
            <person name="Town C.D."/>
            <person name="Koo H.L."/>
            <person name="Tallon L.J."/>
            <person name="Jenkins J."/>
            <person name="Rooney T."/>
            <person name="Rizzo M."/>
            <person name="Walts A."/>
            <person name="Utterback T."/>
            <person name="Fujii C.Y."/>
            <person name="Shea T.P."/>
            <person name="Creasy T.H."/>
            <person name="Haas B."/>
            <person name="Maiti R."/>
            <person name="Wu D."/>
            <person name="Peterson J."/>
            <person name="Van Aken S."/>
            <person name="Pai G."/>
            <person name="Militscher J."/>
            <person name="Sellers P."/>
            <person name="Gill J.E."/>
            <person name="Feldblyum T.V."/>
            <person name="Preuss D."/>
            <person name="Lin X."/>
            <person name="Nierman W.C."/>
            <person name="Salzberg S.L."/>
            <person name="White O."/>
            <person name="Venter J.C."/>
            <person name="Fraser C.M."/>
            <person name="Kaneko T."/>
            <person name="Nakamura Y."/>
            <person name="Sato S."/>
            <person name="Kato T."/>
            <person name="Asamizu E."/>
            <person name="Sasamoto S."/>
            <person name="Kimura T."/>
            <person name="Idesawa K."/>
            <person name="Kawashima K."/>
            <person name="Kishida Y."/>
            <person name="Kiyokawa C."/>
            <person name="Kohara M."/>
            <person name="Matsumoto M."/>
            <person name="Matsuno A."/>
            <person name="Muraki A."/>
            <person name="Nakayama S."/>
            <person name="Nakazaki N."/>
            <person name="Shinpo S."/>
            <person name="Takeuchi C."/>
            <person name="Wada T."/>
            <person name="Watanabe A."/>
            <person name="Yamada M."/>
            <person name="Yasuda M."/>
            <person name="Tabata S."/>
        </authorList>
    </citation>
    <scope>NUCLEOTIDE SEQUENCE [LARGE SCALE GENOMIC DNA]</scope>
    <source>
        <strain>cv. Columbia</strain>
    </source>
</reference>
<dbReference type="Pfam" id="PF07727">
    <property type="entry name" value="RVT_2"/>
    <property type="match status" value="1"/>
</dbReference>
<evidence type="ECO:0000259" key="8">
    <source>
        <dbReference type="PROSITE" id="PS50994"/>
    </source>
</evidence>
<feature type="domain" description="Integrase catalytic" evidence="8">
    <location>
        <begin position="498"/>
        <end position="666"/>
    </location>
</feature>
<dbReference type="PANTHER" id="PTHR42648:SF28">
    <property type="entry name" value="TRANSPOSON-ENCODED PROTEIN WITH RIBONUCLEASE H-LIKE AND RETROVIRUS ZINC FINGER-LIKE DOMAINS"/>
    <property type="match status" value="1"/>
</dbReference>
<dbReference type="SUPFAM" id="SSF53098">
    <property type="entry name" value="Ribonuclease H-like"/>
    <property type="match status" value="1"/>
</dbReference>
<dbReference type="InterPro" id="IPR036397">
    <property type="entry name" value="RNaseH_sf"/>
</dbReference>
<dbReference type="ExpressionAtlas" id="Q9M1F5">
    <property type="expression patterns" value="baseline and differential"/>
</dbReference>
<evidence type="ECO:0000259" key="7">
    <source>
        <dbReference type="PROSITE" id="PS50158"/>
    </source>
</evidence>
<feature type="compositionally biased region" description="Basic and acidic residues" evidence="6">
    <location>
        <begin position="39"/>
        <end position="51"/>
    </location>
</feature>
<keyword evidence="4" id="KW-0378">Hydrolase</keyword>
<gene>
    <name evidence="9" type="primary">F9K21.100</name>
</gene>
<organism evidence="9">
    <name type="scientific">Arabidopsis thaliana</name>
    <name type="common">Mouse-ear cress</name>
    <dbReference type="NCBI Taxonomy" id="3702"/>
    <lineage>
        <taxon>Eukaryota</taxon>
        <taxon>Viridiplantae</taxon>
        <taxon>Streptophyta</taxon>
        <taxon>Embryophyta</taxon>
        <taxon>Tracheophyta</taxon>
        <taxon>Spermatophyta</taxon>
        <taxon>Magnoliopsida</taxon>
        <taxon>eudicotyledons</taxon>
        <taxon>Gunneridae</taxon>
        <taxon>Pentapetalae</taxon>
        <taxon>rosids</taxon>
        <taxon>malvids</taxon>
        <taxon>Brassicales</taxon>
        <taxon>Brassicaceae</taxon>
        <taxon>Camelineae</taxon>
        <taxon>Arabidopsis</taxon>
    </lineage>
</organism>
<dbReference type="Pfam" id="PF13976">
    <property type="entry name" value="gag_pre-integrs"/>
    <property type="match status" value="1"/>
</dbReference>
<dbReference type="MEROPS" id="A11.002"/>
<keyword evidence="3" id="KW-0064">Aspartyl protease</keyword>
<feature type="compositionally biased region" description="Polar residues" evidence="6">
    <location>
        <begin position="260"/>
        <end position="269"/>
    </location>
</feature>
<dbReference type="InterPro" id="IPR036875">
    <property type="entry name" value="Znf_CCHC_sf"/>
</dbReference>
<dbReference type="GO" id="GO:0015074">
    <property type="term" value="P:DNA integration"/>
    <property type="evidence" value="ECO:0007669"/>
    <property type="project" value="InterPro"/>
</dbReference>
<feature type="region of interest" description="Disordered" evidence="6">
    <location>
        <begin position="39"/>
        <end position="68"/>
    </location>
</feature>